<dbReference type="Proteomes" id="UP000236291">
    <property type="component" value="Unassembled WGS sequence"/>
</dbReference>
<dbReference type="AlphaFoldDB" id="A0A2K3MAX0"/>
<evidence type="ECO:0000313" key="2">
    <source>
        <dbReference type="EMBL" id="PNX87922.1"/>
    </source>
</evidence>
<comment type="caution">
    <text evidence="2">The sequence shown here is derived from an EMBL/GenBank/DDBJ whole genome shotgun (WGS) entry which is preliminary data.</text>
</comment>
<feature type="transmembrane region" description="Helical" evidence="1">
    <location>
        <begin position="39"/>
        <end position="65"/>
    </location>
</feature>
<keyword evidence="1" id="KW-0472">Membrane</keyword>
<evidence type="ECO:0008006" key="4">
    <source>
        <dbReference type="Google" id="ProtNLM"/>
    </source>
</evidence>
<protein>
    <recommendedName>
        <fullName evidence="4">Transmembrane protein</fullName>
    </recommendedName>
</protein>
<proteinExistence type="predicted"/>
<evidence type="ECO:0000256" key="1">
    <source>
        <dbReference type="SAM" id="Phobius"/>
    </source>
</evidence>
<dbReference type="EMBL" id="ASHM01055142">
    <property type="protein sequence ID" value="PNX87922.1"/>
    <property type="molecule type" value="Genomic_DNA"/>
</dbReference>
<organism evidence="2 3">
    <name type="scientific">Trifolium pratense</name>
    <name type="common">Red clover</name>
    <dbReference type="NCBI Taxonomy" id="57577"/>
    <lineage>
        <taxon>Eukaryota</taxon>
        <taxon>Viridiplantae</taxon>
        <taxon>Streptophyta</taxon>
        <taxon>Embryophyta</taxon>
        <taxon>Tracheophyta</taxon>
        <taxon>Spermatophyta</taxon>
        <taxon>Magnoliopsida</taxon>
        <taxon>eudicotyledons</taxon>
        <taxon>Gunneridae</taxon>
        <taxon>Pentapetalae</taxon>
        <taxon>rosids</taxon>
        <taxon>fabids</taxon>
        <taxon>Fabales</taxon>
        <taxon>Fabaceae</taxon>
        <taxon>Papilionoideae</taxon>
        <taxon>50 kb inversion clade</taxon>
        <taxon>NPAAA clade</taxon>
        <taxon>Hologalegina</taxon>
        <taxon>IRL clade</taxon>
        <taxon>Trifolieae</taxon>
        <taxon>Trifolium</taxon>
    </lineage>
</organism>
<reference evidence="2 3" key="1">
    <citation type="journal article" date="2014" name="Am. J. Bot.">
        <title>Genome assembly and annotation for red clover (Trifolium pratense; Fabaceae).</title>
        <authorList>
            <person name="Istvanek J."/>
            <person name="Jaros M."/>
            <person name="Krenek A."/>
            <person name="Repkova J."/>
        </authorList>
    </citation>
    <scope>NUCLEOTIDE SEQUENCE [LARGE SCALE GENOMIC DNA]</scope>
    <source>
        <strain evidence="3">cv. Tatra</strain>
        <tissue evidence="2">Young leaves</tissue>
    </source>
</reference>
<accession>A0A2K3MAX0</accession>
<gene>
    <name evidence="2" type="ORF">L195_g044022</name>
</gene>
<name>A0A2K3MAX0_TRIPR</name>
<keyword evidence="1" id="KW-1133">Transmembrane helix</keyword>
<evidence type="ECO:0000313" key="3">
    <source>
        <dbReference type="Proteomes" id="UP000236291"/>
    </source>
</evidence>
<keyword evidence="1" id="KW-0812">Transmembrane</keyword>
<reference evidence="2 3" key="2">
    <citation type="journal article" date="2017" name="Front. Plant Sci.">
        <title>Gene Classification and Mining of Molecular Markers Useful in Red Clover (Trifolium pratense) Breeding.</title>
        <authorList>
            <person name="Istvanek J."/>
            <person name="Dluhosova J."/>
            <person name="Dluhos P."/>
            <person name="Patkova L."/>
            <person name="Nedelnik J."/>
            <person name="Repkova J."/>
        </authorList>
    </citation>
    <scope>NUCLEOTIDE SEQUENCE [LARGE SCALE GENOMIC DNA]</scope>
    <source>
        <strain evidence="3">cv. Tatra</strain>
        <tissue evidence="2">Young leaves</tissue>
    </source>
</reference>
<sequence length="97" mass="10238">MVHGSILMEGKNSAKYVEKVPGCYRVSIPLPKLFVAATLALYVAFVMLVLVLIVPEVVGFLCILLKLGPFRLCGCYCALDSGSVSCSVVGASGADVR</sequence>